<dbReference type="InterPro" id="IPR054289">
    <property type="entry name" value="DUF7025"/>
</dbReference>
<keyword evidence="3" id="KW-1185">Reference proteome</keyword>
<evidence type="ECO:0000313" key="2">
    <source>
        <dbReference type="EMBL" id="KAF2171578.1"/>
    </source>
</evidence>
<evidence type="ECO:0000259" key="1">
    <source>
        <dbReference type="Pfam" id="PF22942"/>
    </source>
</evidence>
<dbReference type="Pfam" id="PF22942">
    <property type="entry name" value="DUF7025"/>
    <property type="match status" value="1"/>
</dbReference>
<dbReference type="GeneID" id="54563716"/>
<name>A0A6A6CZJ1_ZASCE</name>
<sequence>YFYVEGRYLNFNRKVFGESRVVVPLEKFRGAKEIYLLKAFPLRYYPYRNLVV</sequence>
<evidence type="ECO:0000313" key="3">
    <source>
        <dbReference type="Proteomes" id="UP000799537"/>
    </source>
</evidence>
<gene>
    <name evidence="2" type="ORF">M409DRAFT_35796</name>
</gene>
<dbReference type="OrthoDB" id="10042665at2759"/>
<dbReference type="EMBL" id="ML993583">
    <property type="protein sequence ID" value="KAF2171578.1"/>
    <property type="molecule type" value="Genomic_DNA"/>
</dbReference>
<feature type="non-terminal residue" evidence="2">
    <location>
        <position position="1"/>
    </location>
</feature>
<feature type="domain" description="DUF7025" evidence="1">
    <location>
        <begin position="1"/>
        <end position="46"/>
    </location>
</feature>
<protein>
    <recommendedName>
        <fullName evidence="1">DUF7025 domain-containing protein</fullName>
    </recommendedName>
</protein>
<reference evidence="2" key="1">
    <citation type="journal article" date="2020" name="Stud. Mycol.">
        <title>101 Dothideomycetes genomes: a test case for predicting lifestyles and emergence of pathogens.</title>
        <authorList>
            <person name="Haridas S."/>
            <person name="Albert R."/>
            <person name="Binder M."/>
            <person name="Bloem J."/>
            <person name="Labutti K."/>
            <person name="Salamov A."/>
            <person name="Andreopoulos B."/>
            <person name="Baker S."/>
            <person name="Barry K."/>
            <person name="Bills G."/>
            <person name="Bluhm B."/>
            <person name="Cannon C."/>
            <person name="Castanera R."/>
            <person name="Culley D."/>
            <person name="Daum C."/>
            <person name="Ezra D."/>
            <person name="Gonzalez J."/>
            <person name="Henrissat B."/>
            <person name="Kuo A."/>
            <person name="Liang C."/>
            <person name="Lipzen A."/>
            <person name="Lutzoni F."/>
            <person name="Magnuson J."/>
            <person name="Mondo S."/>
            <person name="Nolan M."/>
            <person name="Ohm R."/>
            <person name="Pangilinan J."/>
            <person name="Park H.-J."/>
            <person name="Ramirez L."/>
            <person name="Alfaro M."/>
            <person name="Sun H."/>
            <person name="Tritt A."/>
            <person name="Yoshinaga Y."/>
            <person name="Zwiers L.-H."/>
            <person name="Turgeon B."/>
            <person name="Goodwin S."/>
            <person name="Spatafora J."/>
            <person name="Crous P."/>
            <person name="Grigoriev I."/>
        </authorList>
    </citation>
    <scope>NUCLEOTIDE SEQUENCE</scope>
    <source>
        <strain evidence="2">ATCC 36951</strain>
    </source>
</reference>
<dbReference type="AlphaFoldDB" id="A0A6A6CZJ1"/>
<dbReference type="RefSeq" id="XP_033672467.1">
    <property type="nucleotide sequence ID" value="XM_033810444.1"/>
</dbReference>
<organism evidence="2 3">
    <name type="scientific">Zasmidium cellare ATCC 36951</name>
    <dbReference type="NCBI Taxonomy" id="1080233"/>
    <lineage>
        <taxon>Eukaryota</taxon>
        <taxon>Fungi</taxon>
        <taxon>Dikarya</taxon>
        <taxon>Ascomycota</taxon>
        <taxon>Pezizomycotina</taxon>
        <taxon>Dothideomycetes</taxon>
        <taxon>Dothideomycetidae</taxon>
        <taxon>Mycosphaerellales</taxon>
        <taxon>Mycosphaerellaceae</taxon>
        <taxon>Zasmidium</taxon>
    </lineage>
</organism>
<dbReference type="Proteomes" id="UP000799537">
    <property type="component" value="Unassembled WGS sequence"/>
</dbReference>
<accession>A0A6A6CZJ1</accession>
<proteinExistence type="predicted"/>